<name>A0A0V0RQR6_9BILA</name>
<accession>A0A0V0RQR6</accession>
<dbReference type="STRING" id="6336.A0A0V0RQR6"/>
<proteinExistence type="predicted"/>
<evidence type="ECO:0000313" key="1">
    <source>
        <dbReference type="EMBL" id="KRX16822.1"/>
    </source>
</evidence>
<dbReference type="EMBL" id="JYDL01000099">
    <property type="protein sequence ID" value="KRX16822.1"/>
    <property type="molecule type" value="Genomic_DNA"/>
</dbReference>
<gene>
    <name evidence="1" type="ORF">T07_9858</name>
</gene>
<reference evidence="1 2" key="1">
    <citation type="submission" date="2015-01" db="EMBL/GenBank/DDBJ databases">
        <title>Evolution of Trichinella species and genotypes.</title>
        <authorList>
            <person name="Korhonen P.K."/>
            <person name="Edoardo P."/>
            <person name="Giuseppe L.R."/>
            <person name="Gasser R.B."/>
        </authorList>
    </citation>
    <scope>NUCLEOTIDE SEQUENCE [LARGE SCALE GENOMIC DNA]</scope>
    <source>
        <strain evidence="1">ISS37</strain>
    </source>
</reference>
<protein>
    <submittedName>
        <fullName evidence="1">Uncharacterized protein</fullName>
    </submittedName>
</protein>
<keyword evidence="2" id="KW-1185">Reference proteome</keyword>
<comment type="caution">
    <text evidence="1">The sequence shown here is derived from an EMBL/GenBank/DDBJ whole genome shotgun (WGS) entry which is preliminary data.</text>
</comment>
<sequence length="39" mass="4621">MSPFDYHRQVFIAEIIHSACLYKLVPLVRALLHFDYSNI</sequence>
<dbReference type="AlphaFoldDB" id="A0A0V0RQR6"/>
<dbReference type="Proteomes" id="UP000054630">
    <property type="component" value="Unassembled WGS sequence"/>
</dbReference>
<evidence type="ECO:0000313" key="2">
    <source>
        <dbReference type="Proteomes" id="UP000054630"/>
    </source>
</evidence>
<organism evidence="1 2">
    <name type="scientific">Trichinella nelsoni</name>
    <dbReference type="NCBI Taxonomy" id="6336"/>
    <lineage>
        <taxon>Eukaryota</taxon>
        <taxon>Metazoa</taxon>
        <taxon>Ecdysozoa</taxon>
        <taxon>Nematoda</taxon>
        <taxon>Enoplea</taxon>
        <taxon>Dorylaimia</taxon>
        <taxon>Trichinellida</taxon>
        <taxon>Trichinellidae</taxon>
        <taxon>Trichinella</taxon>
    </lineage>
</organism>